<name>A0A9D2GXR8_9BACE</name>
<accession>A0A9D2GXR8</accession>
<dbReference type="CDD" id="cd12843">
    <property type="entry name" value="Bvu_2165_C_like"/>
    <property type="match status" value="1"/>
</dbReference>
<dbReference type="EMBL" id="DXAV01000036">
    <property type="protein sequence ID" value="HIZ91319.1"/>
    <property type="molecule type" value="Genomic_DNA"/>
</dbReference>
<feature type="domain" description="Bvu-2165-like IHF-HU-like DNA-binding" evidence="3">
    <location>
        <begin position="8"/>
        <end position="123"/>
    </location>
</feature>
<dbReference type="InterPro" id="IPR027824">
    <property type="entry name" value="DUF4469"/>
</dbReference>
<dbReference type="Pfam" id="PF14848">
    <property type="entry name" value="HU-DNA_bdg"/>
    <property type="match status" value="1"/>
</dbReference>
<feature type="region of interest" description="Disordered" evidence="1">
    <location>
        <begin position="254"/>
        <end position="278"/>
    </location>
</feature>
<evidence type="ECO:0000313" key="4">
    <source>
        <dbReference type="EMBL" id="HIZ91319.1"/>
    </source>
</evidence>
<evidence type="ECO:0000259" key="3">
    <source>
        <dbReference type="Pfam" id="PF14848"/>
    </source>
</evidence>
<evidence type="ECO:0000256" key="1">
    <source>
        <dbReference type="SAM" id="MobiDB-lite"/>
    </source>
</evidence>
<feature type="domain" description="DUF4469" evidence="2">
    <location>
        <begin position="161"/>
        <end position="244"/>
    </location>
</feature>
<reference evidence="4" key="1">
    <citation type="journal article" date="2021" name="PeerJ">
        <title>Extensive microbial diversity within the chicken gut microbiome revealed by metagenomics and culture.</title>
        <authorList>
            <person name="Gilroy R."/>
            <person name="Ravi A."/>
            <person name="Getino M."/>
            <person name="Pursley I."/>
            <person name="Horton D.L."/>
            <person name="Alikhan N.F."/>
            <person name="Baker D."/>
            <person name="Gharbi K."/>
            <person name="Hall N."/>
            <person name="Watson M."/>
            <person name="Adriaenssens E.M."/>
            <person name="Foster-Nyarko E."/>
            <person name="Jarju S."/>
            <person name="Secka A."/>
            <person name="Antonio M."/>
            <person name="Oren A."/>
            <person name="Chaudhuri R.R."/>
            <person name="La Ragione R."/>
            <person name="Hildebrand F."/>
            <person name="Pallen M.J."/>
        </authorList>
    </citation>
    <scope>NUCLEOTIDE SEQUENCE</scope>
    <source>
        <strain evidence="4">CHK118-2852</strain>
    </source>
</reference>
<feature type="compositionally biased region" description="Gly residues" evidence="1">
    <location>
        <begin position="266"/>
        <end position="278"/>
    </location>
</feature>
<dbReference type="InterPro" id="IPR049893">
    <property type="entry name" value="Bvu_2165-like_IHF-HU-DNA_bdg"/>
</dbReference>
<reference evidence="4" key="2">
    <citation type="submission" date="2021-04" db="EMBL/GenBank/DDBJ databases">
        <authorList>
            <person name="Gilroy R."/>
        </authorList>
    </citation>
    <scope>NUCLEOTIDE SEQUENCE</scope>
    <source>
        <strain evidence="4">CHK118-2852</strain>
    </source>
</reference>
<proteinExistence type="predicted"/>
<dbReference type="Pfam" id="PF14734">
    <property type="entry name" value="DUF4469"/>
    <property type="match status" value="1"/>
</dbReference>
<comment type="caution">
    <text evidence="4">The sequence shown here is derived from an EMBL/GenBank/DDBJ whole genome shotgun (WGS) entry which is preliminary data.</text>
</comment>
<dbReference type="AlphaFoldDB" id="A0A9D2GXR8"/>
<gene>
    <name evidence="4" type="ORF">H9807_04285</name>
</gene>
<evidence type="ECO:0000313" key="5">
    <source>
        <dbReference type="Proteomes" id="UP000824108"/>
    </source>
</evidence>
<organism evidence="4 5">
    <name type="scientific">Candidatus Bacteroides merdavium</name>
    <dbReference type="NCBI Taxonomy" id="2838472"/>
    <lineage>
        <taxon>Bacteria</taxon>
        <taxon>Pseudomonadati</taxon>
        <taxon>Bacteroidota</taxon>
        <taxon>Bacteroidia</taxon>
        <taxon>Bacteroidales</taxon>
        <taxon>Bacteroidaceae</taxon>
        <taxon>Bacteroides</taxon>
    </lineage>
</organism>
<dbReference type="Gene3D" id="2.70.50.70">
    <property type="match status" value="1"/>
</dbReference>
<evidence type="ECO:0000259" key="2">
    <source>
        <dbReference type="Pfam" id="PF14734"/>
    </source>
</evidence>
<protein>
    <submittedName>
        <fullName evidence="4">DUF4469 domain-containing protein</fullName>
    </submittedName>
</protein>
<sequence>MDLNLKAYPNQLTPDVDDDYTVKVDTQSTPLNLDDIARATAQRLGEEEVKVKAALQVGMEVIAQAVASGFCVSTPLCYAQPMATGVVMEHELSQPVDRDKVRVYASFRQGTAVTEALAQTKLQLFLQPAATGPYIAGMTSAFYSEQTGTGGAVTRVPLPMEAGGMAVITGNGLKVVGTDPTVGVTLTSVDNPGTSYFIPASKISPNTPKKLQFVLPAGVTEGAWTVKVTTQYSGSQFFTKEPRTFTLPRPIYVGIAPDEPEEPGGSDTGGGGQSGNPL</sequence>
<dbReference type="Proteomes" id="UP000824108">
    <property type="component" value="Unassembled WGS sequence"/>
</dbReference>